<keyword evidence="2" id="KW-0472">Membrane</keyword>
<gene>
    <name evidence="3" type="ORF">PXEA_LOCUS26724</name>
</gene>
<keyword evidence="2" id="KW-1133">Transmembrane helix</keyword>
<reference evidence="3" key="1">
    <citation type="submission" date="2018-11" db="EMBL/GenBank/DDBJ databases">
        <authorList>
            <consortium name="Pathogen Informatics"/>
        </authorList>
    </citation>
    <scope>NUCLEOTIDE SEQUENCE</scope>
</reference>
<feature type="region of interest" description="Disordered" evidence="1">
    <location>
        <begin position="295"/>
        <end position="323"/>
    </location>
</feature>
<keyword evidence="4" id="KW-1185">Reference proteome</keyword>
<evidence type="ECO:0000313" key="4">
    <source>
        <dbReference type="Proteomes" id="UP000784294"/>
    </source>
</evidence>
<keyword evidence="2" id="KW-0812">Transmembrane</keyword>
<accession>A0A3S5B0L3</accession>
<evidence type="ECO:0000256" key="2">
    <source>
        <dbReference type="SAM" id="Phobius"/>
    </source>
</evidence>
<dbReference type="EMBL" id="CAAALY010245512">
    <property type="protein sequence ID" value="VEL33284.1"/>
    <property type="molecule type" value="Genomic_DNA"/>
</dbReference>
<dbReference type="AlphaFoldDB" id="A0A3S5B0L3"/>
<feature type="compositionally biased region" description="Polar residues" evidence="1">
    <location>
        <begin position="295"/>
        <end position="309"/>
    </location>
</feature>
<feature type="transmembrane region" description="Helical" evidence="2">
    <location>
        <begin position="465"/>
        <end position="486"/>
    </location>
</feature>
<evidence type="ECO:0000256" key="1">
    <source>
        <dbReference type="SAM" id="MobiDB-lite"/>
    </source>
</evidence>
<evidence type="ECO:0000313" key="3">
    <source>
        <dbReference type="EMBL" id="VEL33284.1"/>
    </source>
</evidence>
<comment type="caution">
    <text evidence="3">The sequence shown here is derived from an EMBL/GenBank/DDBJ whole genome shotgun (WGS) entry which is preliminary data.</text>
</comment>
<organism evidence="3 4">
    <name type="scientific">Protopolystoma xenopodis</name>
    <dbReference type="NCBI Taxonomy" id="117903"/>
    <lineage>
        <taxon>Eukaryota</taxon>
        <taxon>Metazoa</taxon>
        <taxon>Spiralia</taxon>
        <taxon>Lophotrochozoa</taxon>
        <taxon>Platyhelminthes</taxon>
        <taxon>Monogenea</taxon>
        <taxon>Polyopisthocotylea</taxon>
        <taxon>Polystomatidea</taxon>
        <taxon>Polystomatidae</taxon>
        <taxon>Protopolystoma</taxon>
    </lineage>
</organism>
<sequence length="503" mass="54029">MFFFATGIEECLADGDPLSCPVCSSEWPQVPSGTAPLEDIGSTIGSATATLIDLTTTAIAASSTTTVTTIADIISPDRPSECTNLPSASQGPVIIWSHPECIRPDVLKTTASPLPEAMPAADSLPVMADLDNSSSVSDCRTYALKASVDFESISCLPPASCVSQACGPESTSSGWYPLLFRPGRQFLESTSLQTIRISDASTPLYQRQADQYHATSGRCQEGVFEKWSKHASDLLDESESCQENRPLFFGPSKSQLSPKLSLASYALPVKCVADTHNSVLQGTFKSLPNFTAYSDTLRPGSNKSDNFISPGQRDEESPLSDSQPLFTVSRTTRNQTLLNSCMSDEQRIDNIEALIVPHEPIGRQLPFKSPQNESAIKQCGIPEAIDETSESYPVTVATKGSTTTATNSAPSAHLLLQMARGSGLALVEAPPGSFTATDCCIEHSSWKEAFSIEDLRELMAREDTILFILPCVVGTTSGCLFCRTLIVSWKKLVSPAWRNVSGS</sequence>
<name>A0A3S5B0L3_9PLAT</name>
<proteinExistence type="predicted"/>
<protein>
    <submittedName>
        <fullName evidence="3">Uncharacterized protein</fullName>
    </submittedName>
</protein>
<dbReference type="Proteomes" id="UP000784294">
    <property type="component" value="Unassembled WGS sequence"/>
</dbReference>